<dbReference type="PANTHER" id="PTHR43283">
    <property type="entry name" value="BETA-LACTAMASE-RELATED"/>
    <property type="match status" value="1"/>
</dbReference>
<name>A0A9W5YBU8_9FIRM</name>
<dbReference type="GO" id="GO:0016787">
    <property type="term" value="F:hydrolase activity"/>
    <property type="evidence" value="ECO:0007669"/>
    <property type="project" value="UniProtKB-KW"/>
</dbReference>
<accession>A0A9W5YBU8</accession>
<organism evidence="3 4">
    <name type="scientific">Vallitalea longa</name>
    <dbReference type="NCBI Taxonomy" id="2936439"/>
    <lineage>
        <taxon>Bacteria</taxon>
        <taxon>Bacillati</taxon>
        <taxon>Bacillota</taxon>
        <taxon>Clostridia</taxon>
        <taxon>Lachnospirales</taxon>
        <taxon>Vallitaleaceae</taxon>
        <taxon>Vallitalea</taxon>
    </lineage>
</organism>
<comment type="caution">
    <text evidence="3">The sequence shown here is derived from an EMBL/GenBank/DDBJ whole genome shotgun (WGS) entry which is preliminary data.</text>
</comment>
<dbReference type="PANTHER" id="PTHR43283:SF11">
    <property type="entry name" value="BETA-LACTAMASE-RELATED DOMAIN-CONTAINING PROTEIN"/>
    <property type="match status" value="1"/>
</dbReference>
<dbReference type="InterPro" id="IPR001466">
    <property type="entry name" value="Beta-lactam-related"/>
</dbReference>
<reference evidence="3" key="1">
    <citation type="submission" date="2022-06" db="EMBL/GenBank/DDBJ databases">
        <title>Vallitalea longa sp. nov., an anaerobic bacterium isolated from marine sediment.</title>
        <authorList>
            <person name="Hirano S."/>
            <person name="Terahara T."/>
            <person name="Mori K."/>
            <person name="Hamada M."/>
            <person name="Matsumoto R."/>
            <person name="Kobayashi T."/>
        </authorList>
    </citation>
    <scope>NUCLEOTIDE SEQUENCE</scope>
    <source>
        <strain evidence="3">SH18-1</strain>
    </source>
</reference>
<dbReference type="RefSeq" id="WP_281815383.1">
    <property type="nucleotide sequence ID" value="NZ_BRLB01000005.1"/>
</dbReference>
<keyword evidence="4" id="KW-1185">Reference proteome</keyword>
<dbReference type="Proteomes" id="UP001144256">
    <property type="component" value="Unassembled WGS sequence"/>
</dbReference>
<evidence type="ECO:0000313" key="4">
    <source>
        <dbReference type="Proteomes" id="UP001144256"/>
    </source>
</evidence>
<keyword evidence="1 3" id="KW-0378">Hydrolase</keyword>
<evidence type="ECO:0000259" key="2">
    <source>
        <dbReference type="Pfam" id="PF00144"/>
    </source>
</evidence>
<protein>
    <submittedName>
        <fullName evidence="3">Serine hydrolase</fullName>
    </submittedName>
</protein>
<evidence type="ECO:0000313" key="3">
    <source>
        <dbReference type="EMBL" id="GKX29735.1"/>
    </source>
</evidence>
<sequence length="354" mass="39686">MDFDEAIKLIKEAINNRYFPSAAIAIGQKDKIFIKKVFGYSSIYPKKIYADMNTLYDMASLTKVMATTMVAYRFIEKGLLHLHDRLSNFLTVPNDKEDITILNLLTHTSGLTAHFLLKDKCKSKDEAIDAILNSPLCNDIGSEVVYSCMGYIILGKILETIGNMKLDELSSKYVFEPLGMSNTKFCPKSDNIAATEFDTDLEVYLKGIVHDENARYLEGVSANAGLFSDIHDSAVFAQMLSNRGKINGKQFISIPMFNAGIHNYTYNMSESRGLGFSIKDTRENPAGDLFPIGSFGHTGYTGTSIFVDYVTGLYVVLLTNRVHYGRENEGIIRFRKLLHNNIVTEFYNNKGAIK</sequence>
<proteinExistence type="predicted"/>
<dbReference type="SUPFAM" id="SSF56601">
    <property type="entry name" value="beta-lactamase/transpeptidase-like"/>
    <property type="match status" value="1"/>
</dbReference>
<dbReference type="InterPro" id="IPR012338">
    <property type="entry name" value="Beta-lactam/transpept-like"/>
</dbReference>
<evidence type="ECO:0000256" key="1">
    <source>
        <dbReference type="ARBA" id="ARBA00022801"/>
    </source>
</evidence>
<dbReference type="Pfam" id="PF00144">
    <property type="entry name" value="Beta-lactamase"/>
    <property type="match status" value="1"/>
</dbReference>
<dbReference type="EMBL" id="BRLB01000005">
    <property type="protein sequence ID" value="GKX29735.1"/>
    <property type="molecule type" value="Genomic_DNA"/>
</dbReference>
<dbReference type="InterPro" id="IPR050789">
    <property type="entry name" value="Diverse_Enzym_Activities"/>
</dbReference>
<dbReference type="AlphaFoldDB" id="A0A9W5YBU8"/>
<dbReference type="Gene3D" id="3.40.710.10">
    <property type="entry name" value="DD-peptidase/beta-lactamase superfamily"/>
    <property type="match status" value="1"/>
</dbReference>
<gene>
    <name evidence="3" type="ORF">SH1V18_22150</name>
</gene>
<feature type="domain" description="Beta-lactamase-related" evidence="2">
    <location>
        <begin position="8"/>
        <end position="330"/>
    </location>
</feature>